<dbReference type="GeneID" id="20819823"/>
<dbReference type="EMBL" id="KI913235">
    <property type="protein sequence ID" value="ETV65429.1"/>
    <property type="molecule type" value="Genomic_DNA"/>
</dbReference>
<organism evidence="2">
    <name type="scientific">Aphanomyces astaci</name>
    <name type="common">Crayfish plague agent</name>
    <dbReference type="NCBI Taxonomy" id="112090"/>
    <lineage>
        <taxon>Eukaryota</taxon>
        <taxon>Sar</taxon>
        <taxon>Stramenopiles</taxon>
        <taxon>Oomycota</taxon>
        <taxon>Saprolegniomycetes</taxon>
        <taxon>Saprolegniales</taxon>
        <taxon>Verrucalvaceae</taxon>
        <taxon>Aphanomyces</taxon>
    </lineage>
</organism>
<accession>W4FEW6</accession>
<feature type="non-terminal residue" evidence="2">
    <location>
        <position position="195"/>
    </location>
</feature>
<name>W4FEW6_APHAT</name>
<protein>
    <submittedName>
        <fullName evidence="2">Uncharacterized protein</fullName>
    </submittedName>
</protein>
<dbReference type="VEuPathDB" id="FungiDB:H257_17827"/>
<dbReference type="RefSeq" id="XP_009845072.1">
    <property type="nucleotide sequence ID" value="XM_009846770.1"/>
</dbReference>
<reference evidence="2" key="1">
    <citation type="submission" date="2013-12" db="EMBL/GenBank/DDBJ databases">
        <title>The Genome Sequence of Aphanomyces astaci APO3.</title>
        <authorList>
            <consortium name="The Broad Institute Genomics Platform"/>
            <person name="Russ C."/>
            <person name="Tyler B."/>
            <person name="van West P."/>
            <person name="Dieguez-Uribeondo J."/>
            <person name="Young S.K."/>
            <person name="Zeng Q."/>
            <person name="Gargeya S."/>
            <person name="Fitzgerald M."/>
            <person name="Abouelleil A."/>
            <person name="Alvarado L."/>
            <person name="Chapman S.B."/>
            <person name="Gainer-Dewar J."/>
            <person name="Goldberg J."/>
            <person name="Griggs A."/>
            <person name="Gujja S."/>
            <person name="Hansen M."/>
            <person name="Howarth C."/>
            <person name="Imamovic A."/>
            <person name="Ireland A."/>
            <person name="Larimer J."/>
            <person name="McCowan C."/>
            <person name="Murphy C."/>
            <person name="Pearson M."/>
            <person name="Poon T.W."/>
            <person name="Priest M."/>
            <person name="Roberts A."/>
            <person name="Saif S."/>
            <person name="Shea T."/>
            <person name="Sykes S."/>
            <person name="Wortman J."/>
            <person name="Nusbaum C."/>
            <person name="Birren B."/>
        </authorList>
    </citation>
    <scope>NUCLEOTIDE SEQUENCE [LARGE SCALE GENOMIC DNA]</scope>
    <source>
        <strain evidence="2">APO3</strain>
    </source>
</reference>
<evidence type="ECO:0000313" key="2">
    <source>
        <dbReference type="EMBL" id="ETV65429.1"/>
    </source>
</evidence>
<proteinExistence type="predicted"/>
<sequence length="195" mass="20489">MGRLVVALLVGLTVLWAPRTNAADVCTDPRQTCDLNTACALDAAQLPTGMKSFCALSTTVSPCKQCTGSGQNCFNAPECQDSMFLCNYLTAAQKAALAPAHPCLNVPCQLNTNSPSCTNSVYQYCCVPGSPNCTNAAPTPCTPSGCSSFMTGTSATVEYTKVACPFGDSAFTCTHPECNNTYIYQDIVNTFAANQ</sequence>
<evidence type="ECO:0000256" key="1">
    <source>
        <dbReference type="SAM" id="SignalP"/>
    </source>
</evidence>
<dbReference type="OrthoDB" id="77822at2759"/>
<feature type="signal peptide" evidence="1">
    <location>
        <begin position="1"/>
        <end position="22"/>
    </location>
</feature>
<gene>
    <name evidence="2" type="ORF">H257_17827</name>
</gene>
<feature type="chain" id="PRO_5004841598" evidence="1">
    <location>
        <begin position="23"/>
        <end position="195"/>
    </location>
</feature>
<dbReference type="AlphaFoldDB" id="W4FEW6"/>
<keyword evidence="1" id="KW-0732">Signal</keyword>